<keyword evidence="9" id="KW-0479">Metal-binding</keyword>
<dbReference type="NCBIfam" id="TIGR00400">
    <property type="entry name" value="mgtE"/>
    <property type="match status" value="1"/>
</dbReference>
<dbReference type="InterPro" id="IPR038076">
    <property type="entry name" value="MgtE_N_sf"/>
</dbReference>
<dbReference type="EMBL" id="DSRU01000349">
    <property type="protein sequence ID" value="HFN00901.1"/>
    <property type="molecule type" value="Genomic_DNA"/>
</dbReference>
<dbReference type="PROSITE" id="PS51371">
    <property type="entry name" value="CBS"/>
    <property type="match status" value="2"/>
</dbReference>
<gene>
    <name evidence="11" type="primary">mgtE</name>
    <name evidence="11" type="ORF">ENR64_24725</name>
</gene>
<keyword evidence="6 9" id="KW-1133">Transmembrane helix</keyword>
<dbReference type="Pfam" id="PF03448">
    <property type="entry name" value="MgtE_N"/>
    <property type="match status" value="1"/>
</dbReference>
<comment type="caution">
    <text evidence="11">The sequence shown here is derived from an EMBL/GenBank/DDBJ whole genome shotgun (WGS) entry which is preliminary data.</text>
</comment>
<dbReference type="AlphaFoldDB" id="A0A7C3PLF3"/>
<dbReference type="InterPro" id="IPR006668">
    <property type="entry name" value="Mg_transptr_MgtE_intracell_dom"/>
</dbReference>
<dbReference type="Gene3D" id="3.10.580.10">
    <property type="entry name" value="CBS-domain"/>
    <property type="match status" value="1"/>
</dbReference>
<dbReference type="GO" id="GO:0005886">
    <property type="term" value="C:plasma membrane"/>
    <property type="evidence" value="ECO:0007669"/>
    <property type="project" value="UniProtKB-SubCell"/>
</dbReference>
<feature type="domain" description="CBS" evidence="10">
    <location>
        <begin position="133"/>
        <end position="195"/>
    </location>
</feature>
<feature type="transmembrane region" description="Helical" evidence="9">
    <location>
        <begin position="280"/>
        <end position="300"/>
    </location>
</feature>
<evidence type="ECO:0000256" key="2">
    <source>
        <dbReference type="ARBA" id="ARBA00009749"/>
    </source>
</evidence>
<dbReference type="InterPro" id="IPR006669">
    <property type="entry name" value="MgtE_transporter"/>
</dbReference>
<dbReference type="Gene3D" id="1.25.60.10">
    <property type="entry name" value="MgtE N-terminal domain-like"/>
    <property type="match status" value="1"/>
</dbReference>
<dbReference type="InterPro" id="IPR036739">
    <property type="entry name" value="SLC41_membr_dom_sf"/>
</dbReference>
<proteinExistence type="inferred from homology"/>
<protein>
    <recommendedName>
        <fullName evidence="9">Magnesium transporter MgtE</fullName>
    </recommendedName>
</protein>
<evidence type="ECO:0000256" key="5">
    <source>
        <dbReference type="ARBA" id="ARBA00022842"/>
    </source>
</evidence>
<reference evidence="11" key="1">
    <citation type="journal article" date="2020" name="mSystems">
        <title>Genome- and Community-Level Interaction Insights into Carbon Utilization and Element Cycling Functions of Hydrothermarchaeota in Hydrothermal Sediment.</title>
        <authorList>
            <person name="Zhou Z."/>
            <person name="Liu Y."/>
            <person name="Xu W."/>
            <person name="Pan J."/>
            <person name="Luo Z.H."/>
            <person name="Li M."/>
        </authorList>
    </citation>
    <scope>NUCLEOTIDE SEQUENCE [LARGE SCALE GENOMIC DNA]</scope>
    <source>
        <strain evidence="11">SpSt-418</strain>
    </source>
</reference>
<dbReference type="InterPro" id="IPR046342">
    <property type="entry name" value="CBS_dom_sf"/>
</dbReference>
<dbReference type="InterPro" id="IPR000644">
    <property type="entry name" value="CBS_dom"/>
</dbReference>
<comment type="similarity">
    <text evidence="2 9">Belongs to the SLC41A transporter family.</text>
</comment>
<dbReference type="InterPro" id="IPR006667">
    <property type="entry name" value="SLC41_membr_dom"/>
</dbReference>
<dbReference type="SUPFAM" id="SSF161093">
    <property type="entry name" value="MgtE membrane domain-like"/>
    <property type="match status" value="1"/>
</dbReference>
<dbReference type="Pfam" id="PF00571">
    <property type="entry name" value="CBS"/>
    <property type="match status" value="1"/>
</dbReference>
<dbReference type="GO" id="GO:0046872">
    <property type="term" value="F:metal ion binding"/>
    <property type="evidence" value="ECO:0007669"/>
    <property type="project" value="UniProtKB-KW"/>
</dbReference>
<keyword evidence="9" id="KW-1003">Cell membrane</keyword>
<evidence type="ECO:0000256" key="9">
    <source>
        <dbReference type="RuleBase" id="RU362011"/>
    </source>
</evidence>
<keyword evidence="5 9" id="KW-0460">Magnesium</keyword>
<keyword evidence="3 9" id="KW-0813">Transport</keyword>
<evidence type="ECO:0000256" key="6">
    <source>
        <dbReference type="ARBA" id="ARBA00022989"/>
    </source>
</evidence>
<evidence type="ECO:0000259" key="10">
    <source>
        <dbReference type="PROSITE" id="PS51371"/>
    </source>
</evidence>
<accession>A0A7C3PLF3</accession>
<dbReference type="SMART" id="SM00924">
    <property type="entry name" value="MgtE_N"/>
    <property type="match status" value="1"/>
</dbReference>
<dbReference type="PANTHER" id="PTHR43773:SF1">
    <property type="entry name" value="MAGNESIUM TRANSPORTER MGTE"/>
    <property type="match status" value="1"/>
</dbReference>
<name>A0A7C3PLF3_9CYAN</name>
<dbReference type="SMART" id="SM00116">
    <property type="entry name" value="CBS"/>
    <property type="match status" value="2"/>
</dbReference>
<evidence type="ECO:0000313" key="11">
    <source>
        <dbReference type="EMBL" id="HFN00901.1"/>
    </source>
</evidence>
<dbReference type="SUPFAM" id="SSF54631">
    <property type="entry name" value="CBS-domain pair"/>
    <property type="match status" value="1"/>
</dbReference>
<comment type="function">
    <text evidence="9">Acts as a magnesium transporter.</text>
</comment>
<dbReference type="SUPFAM" id="SSF158791">
    <property type="entry name" value="MgtE N-terminal domain-like"/>
    <property type="match status" value="1"/>
</dbReference>
<keyword evidence="4 9" id="KW-0812">Transmembrane</keyword>
<keyword evidence="7 9" id="KW-0472">Membrane</keyword>
<dbReference type="GO" id="GO:0015095">
    <property type="term" value="F:magnesium ion transmembrane transporter activity"/>
    <property type="evidence" value="ECO:0007669"/>
    <property type="project" value="UniProtKB-UniRule"/>
</dbReference>
<feature type="transmembrane region" description="Helical" evidence="9">
    <location>
        <begin position="417"/>
        <end position="447"/>
    </location>
</feature>
<feature type="transmembrane region" description="Helical" evidence="9">
    <location>
        <begin position="354"/>
        <end position="376"/>
    </location>
</feature>
<organism evidence="11">
    <name type="scientific">Oscillatoriales cyanobacterium SpSt-418</name>
    <dbReference type="NCBI Taxonomy" id="2282169"/>
    <lineage>
        <taxon>Bacteria</taxon>
        <taxon>Bacillati</taxon>
        <taxon>Cyanobacteriota</taxon>
        <taxon>Cyanophyceae</taxon>
        <taxon>Oscillatoriophycideae</taxon>
        <taxon>Oscillatoriales</taxon>
    </lineage>
</organism>
<keyword evidence="8" id="KW-0129">CBS domain</keyword>
<dbReference type="CDD" id="cd04606">
    <property type="entry name" value="CBS_pair_Mg_transporter"/>
    <property type="match status" value="1"/>
</dbReference>
<evidence type="ECO:0000256" key="1">
    <source>
        <dbReference type="ARBA" id="ARBA00004141"/>
    </source>
</evidence>
<comment type="subcellular location">
    <subcellularLocation>
        <location evidence="9">Cell membrane</location>
        <topology evidence="9">Multi-pass membrane protein</topology>
    </subcellularLocation>
    <subcellularLocation>
        <location evidence="1">Membrane</location>
        <topology evidence="1">Multi-pass membrane protein</topology>
    </subcellularLocation>
</comment>
<dbReference type="PANTHER" id="PTHR43773">
    <property type="entry name" value="MAGNESIUM TRANSPORTER MGTE"/>
    <property type="match status" value="1"/>
</dbReference>
<feature type="domain" description="CBS" evidence="10">
    <location>
        <begin position="196"/>
        <end position="253"/>
    </location>
</feature>
<comment type="subunit">
    <text evidence="9">Homodimer.</text>
</comment>
<sequence>MLTLEGRTSLSDIADLNRLKSELGSLQAVDIGDYIAGLPSEKRAITFRLLSKGQATEVFEYLDSEVREDLLGSLQDTQVRHLIEAMRPDDRAELFDELPAGVVRRLIQDLSPTERQATATILGYAEGTAGRVMTTEYVRLREGLTVAQALSKIRLDDEDKETIYYAYVTDNNRKLKQVVSLRQLLFSLPNAFIGEIGSDRVIKVYTETPQEEVAQIMKRYDLLAVPVVDREDRLVGIITIDDIVDILEEEATEDIQKLAGASGGEESSLSSPLRKLRNRLPWLLGIMGLYIGASSMIAPFQSTISLVPVLAVIMPLFSNTGGTVGIQALTVTIRSLGVGEVTTQDTLRILRRELLAGIGSALALGTTMVILSFIWTKPEERWVALVAGLVMATNTLVAVTLGTLLPMAMKQLKVDPALISGPLVTTLLDSIGFVLFLSMITVCLNMLKLGSWQLLVIQ</sequence>
<dbReference type="Gene3D" id="1.10.357.20">
    <property type="entry name" value="SLC41 divalent cation transporters, integral membrane domain"/>
    <property type="match status" value="1"/>
</dbReference>
<dbReference type="Pfam" id="PF01769">
    <property type="entry name" value="MgtE"/>
    <property type="match status" value="1"/>
</dbReference>
<feature type="transmembrane region" description="Helical" evidence="9">
    <location>
        <begin position="382"/>
        <end position="405"/>
    </location>
</feature>
<feature type="transmembrane region" description="Helical" evidence="9">
    <location>
        <begin position="306"/>
        <end position="333"/>
    </location>
</feature>
<evidence type="ECO:0000256" key="7">
    <source>
        <dbReference type="ARBA" id="ARBA00023136"/>
    </source>
</evidence>
<evidence type="ECO:0000256" key="3">
    <source>
        <dbReference type="ARBA" id="ARBA00022448"/>
    </source>
</evidence>
<evidence type="ECO:0000256" key="8">
    <source>
        <dbReference type="PROSITE-ProRule" id="PRU00703"/>
    </source>
</evidence>
<evidence type="ECO:0000256" key="4">
    <source>
        <dbReference type="ARBA" id="ARBA00022692"/>
    </source>
</evidence>